<comment type="caution">
    <text evidence="1">The sequence shown here is derived from an EMBL/GenBank/DDBJ whole genome shotgun (WGS) entry which is preliminary data.</text>
</comment>
<dbReference type="Proteomes" id="UP001054837">
    <property type="component" value="Unassembled WGS sequence"/>
</dbReference>
<gene>
    <name evidence="1" type="ORF">CDAR_599901</name>
</gene>
<evidence type="ECO:0000313" key="1">
    <source>
        <dbReference type="EMBL" id="GIY89538.1"/>
    </source>
</evidence>
<feature type="non-terminal residue" evidence="1">
    <location>
        <position position="1"/>
    </location>
</feature>
<name>A0AAV4X6V5_9ARAC</name>
<sequence>LPLDPADSMVPIHRFHQQFSSGHDLTPPPPPTALPHFPLANMKQYNFSHFQLPALTSFSKAFHFWQT</sequence>
<proteinExistence type="predicted"/>
<accession>A0AAV4X6V5</accession>
<organism evidence="1 2">
    <name type="scientific">Caerostris darwini</name>
    <dbReference type="NCBI Taxonomy" id="1538125"/>
    <lineage>
        <taxon>Eukaryota</taxon>
        <taxon>Metazoa</taxon>
        <taxon>Ecdysozoa</taxon>
        <taxon>Arthropoda</taxon>
        <taxon>Chelicerata</taxon>
        <taxon>Arachnida</taxon>
        <taxon>Araneae</taxon>
        <taxon>Araneomorphae</taxon>
        <taxon>Entelegynae</taxon>
        <taxon>Araneoidea</taxon>
        <taxon>Araneidae</taxon>
        <taxon>Caerostris</taxon>
    </lineage>
</organism>
<keyword evidence="2" id="KW-1185">Reference proteome</keyword>
<evidence type="ECO:0000313" key="2">
    <source>
        <dbReference type="Proteomes" id="UP001054837"/>
    </source>
</evidence>
<protein>
    <submittedName>
        <fullName evidence="1">Uncharacterized protein</fullName>
    </submittedName>
</protein>
<dbReference type="EMBL" id="BPLQ01015649">
    <property type="protein sequence ID" value="GIY89538.1"/>
    <property type="molecule type" value="Genomic_DNA"/>
</dbReference>
<reference evidence="1 2" key="1">
    <citation type="submission" date="2021-06" db="EMBL/GenBank/DDBJ databases">
        <title>Caerostris darwini draft genome.</title>
        <authorList>
            <person name="Kono N."/>
            <person name="Arakawa K."/>
        </authorList>
    </citation>
    <scope>NUCLEOTIDE SEQUENCE [LARGE SCALE GENOMIC DNA]</scope>
</reference>
<dbReference type="AlphaFoldDB" id="A0AAV4X6V5"/>